<keyword evidence="2" id="KW-1185">Reference proteome</keyword>
<evidence type="ECO:0000313" key="1">
    <source>
        <dbReference type="EMBL" id="MDN3609907.1"/>
    </source>
</evidence>
<dbReference type="Proteomes" id="UP001238540">
    <property type="component" value="Unassembled WGS sequence"/>
</dbReference>
<sequence>MSVNYFDFLKSLPHVAKSVYPDIRGLKKLRYNARFCLWSLLKPNVLNQMQQLFSQPDLQAIQTINPRMLEKPLKPFVCLTWRPHQRALKIHEHFQTLRQLYGRAFLDFYSREGWFLAQVSNGNLLLCAGPEREGSLALKLVDEKNRELFTLAFNLSATPKREIYIGALQGPGDHIKDRGDVIKSLTRGTHGLRPKALMLEVLLMLAREWKVESVYGITNKGHVYQALRYIGSKRSSISYNYSELWSEYGGTQVSKYLFDIPLHPNRKDPSGLKKAKRRLYTKRYAWLEETESLLQQRLRDLVENSSATL</sequence>
<organism evidence="1 2">
    <name type="scientific">Vibrio ostreicida</name>
    <dbReference type="NCBI Taxonomy" id="526588"/>
    <lineage>
        <taxon>Bacteria</taxon>
        <taxon>Pseudomonadati</taxon>
        <taxon>Pseudomonadota</taxon>
        <taxon>Gammaproteobacteria</taxon>
        <taxon>Vibrionales</taxon>
        <taxon>Vibrionaceae</taxon>
        <taxon>Vibrio</taxon>
    </lineage>
</organism>
<dbReference type="InterPro" id="IPR007488">
    <property type="entry name" value="DUF535"/>
</dbReference>
<dbReference type="PANTHER" id="PTHR38785:SF1">
    <property type="entry name" value="HOMOLOG OF VIRK"/>
    <property type="match status" value="1"/>
</dbReference>
<evidence type="ECO:0000313" key="2">
    <source>
        <dbReference type="Proteomes" id="UP001238540"/>
    </source>
</evidence>
<proteinExistence type="predicted"/>
<dbReference type="Pfam" id="PF04393">
    <property type="entry name" value="DUF535"/>
    <property type="match status" value="1"/>
</dbReference>
<comment type="caution">
    <text evidence="1">The sequence shown here is derived from an EMBL/GenBank/DDBJ whole genome shotgun (WGS) entry which is preliminary data.</text>
</comment>
<dbReference type="PANTHER" id="PTHR38785">
    <property type="entry name" value="HOMOLOG OF VIRK"/>
    <property type="match status" value="1"/>
</dbReference>
<dbReference type="EMBL" id="JAUFQC010000001">
    <property type="protein sequence ID" value="MDN3609907.1"/>
    <property type="molecule type" value="Genomic_DNA"/>
</dbReference>
<accession>A0ABT8BUV1</accession>
<gene>
    <name evidence="1" type="ORF">QWZ16_09370</name>
</gene>
<name>A0ABT8BUV1_9VIBR</name>
<protein>
    <submittedName>
        <fullName evidence="1">VirK/YbjX family protein</fullName>
    </submittedName>
</protein>
<reference evidence="2" key="1">
    <citation type="journal article" date="2019" name="Int. J. Syst. Evol. Microbiol.">
        <title>The Global Catalogue of Microorganisms (GCM) 10K type strain sequencing project: providing services to taxonomists for standard genome sequencing and annotation.</title>
        <authorList>
            <consortium name="The Broad Institute Genomics Platform"/>
            <consortium name="The Broad Institute Genome Sequencing Center for Infectious Disease"/>
            <person name="Wu L."/>
            <person name="Ma J."/>
        </authorList>
    </citation>
    <scope>NUCLEOTIDE SEQUENCE [LARGE SCALE GENOMIC DNA]</scope>
    <source>
        <strain evidence="2">CECT 7398</strain>
    </source>
</reference>
<dbReference type="RefSeq" id="WP_076587718.1">
    <property type="nucleotide sequence ID" value="NZ_JABEYA020000012.1"/>
</dbReference>